<dbReference type="RefSeq" id="WP_183604515.1">
    <property type="nucleotide sequence ID" value="NZ_JACHXK010000032.1"/>
</dbReference>
<dbReference type="Proteomes" id="UP000570361">
    <property type="component" value="Unassembled WGS sequence"/>
</dbReference>
<dbReference type="Gene3D" id="3.30.70.100">
    <property type="match status" value="1"/>
</dbReference>
<dbReference type="EMBL" id="JACHXK010000032">
    <property type="protein sequence ID" value="MBB3114483.1"/>
    <property type="molecule type" value="Genomic_DNA"/>
</dbReference>
<comment type="caution">
    <text evidence="1">The sequence shown here is derived from an EMBL/GenBank/DDBJ whole genome shotgun (WGS) entry which is preliminary data.</text>
</comment>
<gene>
    <name evidence="1" type="ORF">FHS18_006604</name>
</gene>
<name>A0A7W5B4Y9_9BACL</name>
<organism evidence="1 2">
    <name type="scientific">Paenibacillus phyllosphaerae</name>
    <dbReference type="NCBI Taxonomy" id="274593"/>
    <lineage>
        <taxon>Bacteria</taxon>
        <taxon>Bacillati</taxon>
        <taxon>Bacillota</taxon>
        <taxon>Bacilli</taxon>
        <taxon>Bacillales</taxon>
        <taxon>Paenibacillaceae</taxon>
        <taxon>Paenibacillus</taxon>
    </lineage>
</organism>
<keyword evidence="2" id="KW-1185">Reference proteome</keyword>
<evidence type="ECO:0000313" key="2">
    <source>
        <dbReference type="Proteomes" id="UP000570361"/>
    </source>
</evidence>
<proteinExistence type="predicted"/>
<evidence type="ECO:0000313" key="1">
    <source>
        <dbReference type="EMBL" id="MBB3114483.1"/>
    </source>
</evidence>
<dbReference type="InterPro" id="IPR011008">
    <property type="entry name" value="Dimeric_a/b-barrel"/>
</dbReference>
<sequence>MRRRMFRAQVKASCKAEFVRAIEETGPAWLKRLQGQGIQAFTLFEKDNGLFLYMESADSDDLSCWTWPDRCVALLEAWPGEDGRRRFEVPMLDIFHDGDNELLENLQAGRERRERIGSLARLKPEMYGSYVFYHYAMQEERPNGFNPTYMIGAQEQLLFSYEERPAPGERGGASRRTWPAPIVPDNWHEVMEPHFRPWPGDEQGSKLWVKMNLILSY</sequence>
<dbReference type="AlphaFoldDB" id="A0A7W5B4Y9"/>
<dbReference type="SUPFAM" id="SSF54909">
    <property type="entry name" value="Dimeric alpha+beta barrel"/>
    <property type="match status" value="1"/>
</dbReference>
<reference evidence="1 2" key="1">
    <citation type="submission" date="2020-08" db="EMBL/GenBank/DDBJ databases">
        <title>Genomic Encyclopedia of Type Strains, Phase III (KMG-III): the genomes of soil and plant-associated and newly described type strains.</title>
        <authorList>
            <person name="Whitman W."/>
        </authorList>
    </citation>
    <scope>NUCLEOTIDE SEQUENCE [LARGE SCALE GENOMIC DNA]</scope>
    <source>
        <strain evidence="1 2">CECT 5862</strain>
    </source>
</reference>
<protein>
    <submittedName>
        <fullName evidence="1">L-rhamnose mutarotase</fullName>
    </submittedName>
</protein>
<accession>A0A7W5B4Y9</accession>